<evidence type="ECO:0000256" key="2">
    <source>
        <dbReference type="ARBA" id="ARBA00002149"/>
    </source>
</evidence>
<dbReference type="EMBL" id="KV454475">
    <property type="protein sequence ID" value="ODV63973.1"/>
    <property type="molecule type" value="Genomic_DNA"/>
</dbReference>
<accession>A0A1D2VQS9</accession>
<evidence type="ECO:0000256" key="4">
    <source>
        <dbReference type="ARBA" id="ARBA00010848"/>
    </source>
</evidence>
<comment type="function">
    <text evidence="2">Catalyzes the first step of the osmoprotectant glycine betaine synthesis.</text>
</comment>
<comment type="pathway">
    <text evidence="3">Amine and polyamine biosynthesis; betaine biosynthesis via choline pathway; betaine aldehyde from choline (monooxygenase route): step 1/1.</text>
</comment>
<evidence type="ECO:0000259" key="8">
    <source>
        <dbReference type="Pfam" id="PF00848"/>
    </source>
</evidence>
<dbReference type="PANTHER" id="PTHR43756">
    <property type="entry name" value="CHOLINE MONOOXYGENASE, CHLOROPLASTIC"/>
    <property type="match status" value="1"/>
</dbReference>
<comment type="similarity">
    <text evidence="4">Belongs to the choline monooxygenase family.</text>
</comment>
<dbReference type="OrthoDB" id="426882at2759"/>
<dbReference type="GO" id="GO:0051537">
    <property type="term" value="F:2 iron, 2 sulfur cluster binding"/>
    <property type="evidence" value="ECO:0007669"/>
    <property type="project" value="InterPro"/>
</dbReference>
<gene>
    <name evidence="9" type="ORF">ASCRUDRAFT_73701</name>
</gene>
<dbReference type="InParanoid" id="A0A1D2VQS9"/>
<evidence type="ECO:0000256" key="6">
    <source>
        <dbReference type="ARBA" id="ARBA00014931"/>
    </source>
</evidence>
<dbReference type="GO" id="GO:0019285">
    <property type="term" value="P:glycine betaine biosynthetic process from choline"/>
    <property type="evidence" value="ECO:0007669"/>
    <property type="project" value="UniProtKB-UniPathway"/>
</dbReference>
<dbReference type="Gene3D" id="3.90.380.10">
    <property type="entry name" value="Naphthalene 1,2-dioxygenase Alpha Subunit, Chain A, domain 1"/>
    <property type="match status" value="1"/>
</dbReference>
<dbReference type="SUPFAM" id="SSF55961">
    <property type="entry name" value="Bet v1-like"/>
    <property type="match status" value="1"/>
</dbReference>
<sequence length="414" mass="48258">MPAAVASQTKTYTISKPPEYSEAEKLLPGEHTLPATWWTSQAVFDLEKRSIFNKGWLYCTHKYKFSKDGDYFLFNIMSTEFYIIRIGESSFKAYHKPSKKVDLTKPVDLVPIHTFVTDQGLIFVNFNLVKEGPIPFDEYYLGLQEEMKEYNFSDYQYYMSYELDGKFNWKTLMDGYQECYHCPTAHPGLNTAFKMNTYKVIPKTNYCRHYAEIVREDISVLKEEVDPDVESSWFAWGKSEKKLPEVRKEANPGGEFDGLWVYLYPTNGINCYSPAWYSIRVLPITPTHTVLQYDIYTKKGLAEKEKKEFVDFLQQVEIEDFDLCELTQKNLNQGVYSTGFLHPLKERGVVYYQTVVGEMVKKHFAIEKEHGKQFDPMYADGTSFASLKKETVDFSSFRSLGELPETSCPEYNWH</sequence>
<dbReference type="InterPro" id="IPR036922">
    <property type="entry name" value="Rieske_2Fe-2S_sf"/>
</dbReference>
<dbReference type="STRING" id="1344418.A0A1D2VQS9"/>
<dbReference type="RefSeq" id="XP_020050280.1">
    <property type="nucleotide sequence ID" value="XM_020192401.1"/>
</dbReference>
<dbReference type="Proteomes" id="UP000095038">
    <property type="component" value="Unassembled WGS sequence"/>
</dbReference>
<dbReference type="PANTHER" id="PTHR43756:SF5">
    <property type="entry name" value="CHOLINE MONOOXYGENASE, CHLOROPLASTIC"/>
    <property type="match status" value="1"/>
</dbReference>
<dbReference type="GO" id="GO:0019133">
    <property type="term" value="F:choline monooxygenase activity"/>
    <property type="evidence" value="ECO:0007669"/>
    <property type="project" value="UniProtKB-EC"/>
</dbReference>
<evidence type="ECO:0000256" key="3">
    <source>
        <dbReference type="ARBA" id="ARBA00004866"/>
    </source>
</evidence>
<comment type="cofactor">
    <cofactor evidence="1">
        <name>Fe cation</name>
        <dbReference type="ChEBI" id="CHEBI:24875"/>
    </cofactor>
</comment>
<dbReference type="InterPro" id="IPR001663">
    <property type="entry name" value="Rng_hydr_dOase-A"/>
</dbReference>
<reference evidence="10" key="1">
    <citation type="submission" date="2016-05" db="EMBL/GenBank/DDBJ databases">
        <title>Comparative genomics of biotechnologically important yeasts.</title>
        <authorList>
            <consortium name="DOE Joint Genome Institute"/>
            <person name="Riley R."/>
            <person name="Haridas S."/>
            <person name="Wolfe K.H."/>
            <person name="Lopes M.R."/>
            <person name="Hittinger C.T."/>
            <person name="Goker M."/>
            <person name="Salamov A."/>
            <person name="Wisecaver J."/>
            <person name="Long T.M."/>
            <person name="Aerts A.L."/>
            <person name="Barry K."/>
            <person name="Choi C."/>
            <person name="Clum A."/>
            <person name="Coughlan A.Y."/>
            <person name="Deshpande S."/>
            <person name="Douglass A.P."/>
            <person name="Hanson S.J."/>
            <person name="Klenk H.-P."/>
            <person name="Labutti K."/>
            <person name="Lapidus A."/>
            <person name="Lindquist E."/>
            <person name="Lipzen A."/>
            <person name="Meier-Kolthoff J.P."/>
            <person name="Ohm R.A."/>
            <person name="Otillar R.P."/>
            <person name="Pangilinan J."/>
            <person name="Peng Y."/>
            <person name="Rokas A."/>
            <person name="Rosa C.A."/>
            <person name="Scheuner C."/>
            <person name="Sibirny A.A."/>
            <person name="Slot J.C."/>
            <person name="Stielow J.B."/>
            <person name="Sun H."/>
            <person name="Kurtzman C.P."/>
            <person name="Blackwell M."/>
            <person name="Grigoriev I.V."/>
            <person name="Jeffries T.W."/>
        </authorList>
    </citation>
    <scope>NUCLEOTIDE SEQUENCE [LARGE SCALE GENOMIC DNA]</scope>
    <source>
        <strain evidence="10">DSM 1968</strain>
    </source>
</reference>
<dbReference type="InterPro" id="IPR015879">
    <property type="entry name" value="Ring_hydroxy_dOase_asu_C_dom"/>
</dbReference>
<name>A0A1D2VQS9_9ASCO</name>
<evidence type="ECO:0000256" key="1">
    <source>
        <dbReference type="ARBA" id="ARBA00001962"/>
    </source>
</evidence>
<dbReference type="GeneID" id="30966037"/>
<proteinExistence type="inferred from homology"/>
<evidence type="ECO:0000313" key="10">
    <source>
        <dbReference type="Proteomes" id="UP000095038"/>
    </source>
</evidence>
<protein>
    <recommendedName>
        <fullName evidence="6">Choline monooxygenase, chloroplastic</fullName>
        <ecNumber evidence="5">1.14.15.7</ecNumber>
    </recommendedName>
</protein>
<dbReference type="GO" id="GO:0005506">
    <property type="term" value="F:iron ion binding"/>
    <property type="evidence" value="ECO:0007669"/>
    <property type="project" value="InterPro"/>
</dbReference>
<dbReference type="CDD" id="cd00680">
    <property type="entry name" value="RHO_alpha_C"/>
    <property type="match status" value="1"/>
</dbReference>
<evidence type="ECO:0000313" key="9">
    <source>
        <dbReference type="EMBL" id="ODV63973.1"/>
    </source>
</evidence>
<evidence type="ECO:0000256" key="5">
    <source>
        <dbReference type="ARBA" id="ARBA00012763"/>
    </source>
</evidence>
<evidence type="ECO:0000256" key="7">
    <source>
        <dbReference type="ARBA" id="ARBA00049097"/>
    </source>
</evidence>
<dbReference type="SUPFAM" id="SSF50022">
    <property type="entry name" value="ISP domain"/>
    <property type="match status" value="1"/>
</dbReference>
<comment type="catalytic activity">
    <reaction evidence="7">
        <text>choline + 2 reduced [2Fe-2S]-[ferredoxin] + O2 + 2 H(+) = betaine aldehyde hydrate + 2 oxidized [2Fe-2S]-[ferredoxin] + H2O</text>
        <dbReference type="Rhea" id="RHEA:17769"/>
        <dbReference type="Rhea" id="RHEA-COMP:10000"/>
        <dbReference type="Rhea" id="RHEA-COMP:10001"/>
        <dbReference type="ChEBI" id="CHEBI:15354"/>
        <dbReference type="ChEBI" id="CHEBI:15377"/>
        <dbReference type="ChEBI" id="CHEBI:15378"/>
        <dbReference type="ChEBI" id="CHEBI:15379"/>
        <dbReference type="ChEBI" id="CHEBI:15870"/>
        <dbReference type="ChEBI" id="CHEBI:33737"/>
        <dbReference type="ChEBI" id="CHEBI:33738"/>
        <dbReference type="EC" id="1.14.15.7"/>
    </reaction>
</comment>
<dbReference type="Pfam" id="PF00848">
    <property type="entry name" value="Ring_hydroxyl_A"/>
    <property type="match status" value="1"/>
</dbReference>
<feature type="domain" description="Aromatic-ring-hydroxylating dioxygenase alpha subunit C-terminal" evidence="8">
    <location>
        <begin position="153"/>
        <end position="361"/>
    </location>
</feature>
<organism evidence="9 10">
    <name type="scientific">Ascoidea rubescens DSM 1968</name>
    <dbReference type="NCBI Taxonomy" id="1344418"/>
    <lineage>
        <taxon>Eukaryota</taxon>
        <taxon>Fungi</taxon>
        <taxon>Dikarya</taxon>
        <taxon>Ascomycota</taxon>
        <taxon>Saccharomycotina</taxon>
        <taxon>Saccharomycetes</taxon>
        <taxon>Ascoideaceae</taxon>
        <taxon>Ascoidea</taxon>
    </lineage>
</organism>
<dbReference type="AlphaFoldDB" id="A0A1D2VQS9"/>
<keyword evidence="10" id="KW-1185">Reference proteome</keyword>
<dbReference type="EC" id="1.14.15.7" evidence="5"/>
<dbReference type="UniPathway" id="UPA00529">
    <property type="reaction ID" value="UER00430"/>
</dbReference>